<gene>
    <name evidence="1" type="ORF">S12H4_52682</name>
</gene>
<feature type="non-terminal residue" evidence="1">
    <location>
        <position position="1"/>
    </location>
</feature>
<dbReference type="EMBL" id="BARW01033450">
    <property type="protein sequence ID" value="GAJ09898.1"/>
    <property type="molecule type" value="Genomic_DNA"/>
</dbReference>
<accession>X1TX36</accession>
<proteinExistence type="predicted"/>
<comment type="caution">
    <text evidence="1">The sequence shown here is derived from an EMBL/GenBank/DDBJ whole genome shotgun (WGS) entry which is preliminary data.</text>
</comment>
<name>X1TX36_9ZZZZ</name>
<evidence type="ECO:0000313" key="1">
    <source>
        <dbReference type="EMBL" id="GAJ09898.1"/>
    </source>
</evidence>
<reference evidence="1" key="1">
    <citation type="journal article" date="2014" name="Front. Microbiol.">
        <title>High frequency of phylogenetically diverse reductive dehalogenase-homologous genes in deep subseafloor sedimentary metagenomes.</title>
        <authorList>
            <person name="Kawai M."/>
            <person name="Futagami T."/>
            <person name="Toyoda A."/>
            <person name="Takaki Y."/>
            <person name="Nishi S."/>
            <person name="Hori S."/>
            <person name="Arai W."/>
            <person name="Tsubouchi T."/>
            <person name="Morono Y."/>
            <person name="Uchiyama I."/>
            <person name="Ito T."/>
            <person name="Fujiyama A."/>
            <person name="Inagaki F."/>
            <person name="Takami H."/>
        </authorList>
    </citation>
    <scope>NUCLEOTIDE SEQUENCE</scope>
    <source>
        <strain evidence="1">Expedition CK06-06</strain>
    </source>
</reference>
<protein>
    <submittedName>
        <fullName evidence="1">Uncharacterized protein</fullName>
    </submittedName>
</protein>
<dbReference type="InterPro" id="IPR012349">
    <property type="entry name" value="Split_barrel_FMN-bd"/>
</dbReference>
<dbReference type="Gene3D" id="2.30.110.10">
    <property type="entry name" value="Electron Transport, Fmn-binding Protein, Chain A"/>
    <property type="match status" value="1"/>
</dbReference>
<organism evidence="1">
    <name type="scientific">marine sediment metagenome</name>
    <dbReference type="NCBI Taxonomy" id="412755"/>
    <lineage>
        <taxon>unclassified sequences</taxon>
        <taxon>metagenomes</taxon>
        <taxon>ecological metagenomes</taxon>
    </lineage>
</organism>
<sequence length="59" mass="6228">QMKGSVALLTSGDMHEQTRGMVTNILGAEAAQMLKATVVLKVEEIYSVTPGPEAGKRIA</sequence>
<dbReference type="AlphaFoldDB" id="X1TX36"/>